<protein>
    <submittedName>
        <fullName evidence="3">Kinase domain protein</fullName>
    </submittedName>
</protein>
<dbReference type="AlphaFoldDB" id="I7M2H6"/>
<dbReference type="OrthoDB" id="354678at2759"/>
<dbReference type="GeneID" id="7833806"/>
<proteinExistence type="predicted"/>
<evidence type="ECO:0000256" key="1">
    <source>
        <dbReference type="SAM" id="Coils"/>
    </source>
</evidence>
<dbReference type="FunCoup" id="I7M2H6">
    <property type="interactions" value="63"/>
</dbReference>
<evidence type="ECO:0000259" key="2">
    <source>
        <dbReference type="PROSITE" id="PS50011"/>
    </source>
</evidence>
<keyword evidence="1" id="KW-0175">Coiled coil</keyword>
<dbReference type="InterPro" id="IPR008271">
    <property type="entry name" value="Ser/Thr_kinase_AS"/>
</dbReference>
<evidence type="ECO:0000313" key="3">
    <source>
        <dbReference type="EMBL" id="EAS00406.1"/>
    </source>
</evidence>
<dbReference type="SMART" id="SM00220">
    <property type="entry name" value="S_TKc"/>
    <property type="match status" value="1"/>
</dbReference>
<organism evidence="3 4">
    <name type="scientific">Tetrahymena thermophila (strain SB210)</name>
    <dbReference type="NCBI Taxonomy" id="312017"/>
    <lineage>
        <taxon>Eukaryota</taxon>
        <taxon>Sar</taxon>
        <taxon>Alveolata</taxon>
        <taxon>Ciliophora</taxon>
        <taxon>Intramacronucleata</taxon>
        <taxon>Oligohymenophorea</taxon>
        <taxon>Hymenostomatida</taxon>
        <taxon>Tetrahymenina</taxon>
        <taxon>Tetrahymenidae</taxon>
        <taxon>Tetrahymena</taxon>
    </lineage>
</organism>
<evidence type="ECO:0000313" key="4">
    <source>
        <dbReference type="Proteomes" id="UP000009168"/>
    </source>
</evidence>
<dbReference type="HOGENOM" id="CLU_332495_0_0_1"/>
<dbReference type="InterPro" id="IPR011009">
    <property type="entry name" value="Kinase-like_dom_sf"/>
</dbReference>
<dbReference type="RefSeq" id="XP_001020651.1">
    <property type="nucleotide sequence ID" value="XM_001020651.1"/>
</dbReference>
<dbReference type="InterPro" id="IPR000719">
    <property type="entry name" value="Prot_kinase_dom"/>
</dbReference>
<accession>I7M2H6</accession>
<dbReference type="GO" id="GO:0005524">
    <property type="term" value="F:ATP binding"/>
    <property type="evidence" value="ECO:0007669"/>
    <property type="project" value="InterPro"/>
</dbReference>
<keyword evidence="3" id="KW-0418">Kinase</keyword>
<gene>
    <name evidence="3" type="ORF">TTHERM_00220790</name>
</gene>
<feature type="domain" description="Protein kinase" evidence="2">
    <location>
        <begin position="434"/>
        <end position="677"/>
    </location>
</feature>
<keyword evidence="3" id="KW-0808">Transferase</keyword>
<dbReference type="CDD" id="cd00180">
    <property type="entry name" value="PKc"/>
    <property type="match status" value="1"/>
</dbReference>
<name>I7M2H6_TETTS</name>
<dbReference type="Proteomes" id="UP000009168">
    <property type="component" value="Unassembled WGS sequence"/>
</dbReference>
<dbReference type="SUPFAM" id="SSF56112">
    <property type="entry name" value="Protein kinase-like (PK-like)"/>
    <property type="match status" value="1"/>
</dbReference>
<dbReference type="GO" id="GO:0005634">
    <property type="term" value="C:nucleus"/>
    <property type="evidence" value="ECO:0007669"/>
    <property type="project" value="TreeGrafter"/>
</dbReference>
<sequence>MEELQVNFNNELIESNNYDIHKICVQIIQEIFKQVDNNRSSENKQKISQQFQNVISQIEVLLQDLNNKISLEVEEKIFQIIYLFCINIFKFHDTVQKFQYSYSVIPVLQIGYEGMKNPDKIKIDSLLQEIFQFYQTQQHLNTYDKKAQHGAKLIAAYFNIQQQKYNPSLKILETLESHYEIEGEEVIKKRQKLDSCCVSDQQWDNQKNQIFRQGFYESIITFKALNYVFQNKINELTLEIEKLENILSDVYDERMSQRLIRHIKLFKTHQFFMQKQFDQAKATLGDLKFGEIEEALLLFFNNQNIQCIRNLETIYYNLFSDQFFKIFTLLQEIERKQISQYDIQEINKIYQETQKQGLNYEYGKGLILLFMVICSRLLRIGKKYKESQDMMVKMFQTCQATKTQFQDSLLIFFKYDHLLSYLYEKVENKKKDMFTDVKKINGTKMSEIYSAKKDGVDFILKTINLESESSKMSKFDILNEIAIQMLVSHRNILKVYDLYQNEKGKIVLVQKRLGENLREYLKKKIDGSYICQNKRYGYILQIINVFQYLHNLNIIHCDLKLDNILVQPNDDSKIKLIDFGFSQIKLFNKYFKPIGTTFYLAPSELKKNNQLCTFESEIYMIAKTMIEILELNETNLENPKFLISQQLKQLIRNMTEKKIEERCVMSDVLQIFKLDFFILKIYFGMKQGETNQEEYECFSQYMLKLFKEFISDKYMICLSNQNKAETSNIKNQNCKDEKEQRDIWDSIIRLMQSNDEDFITCLQDNDIKLFCQSFVPKDSDLKEIDFDEQIQQITKNQKQEDANSKNDILNEYQKDIIDRTNFTSNHTNEGQDIKGELQNIQQDVYKQMNQIIQGLQKNFQGQTQTENSQLYCQSSLNESKLLSEYQVKVLDIGNLSGQVSIQQLSQLSNGVNSHYNQSNASFNRQLENSNFYGNQYQQYQLSQISQSNQMLLNNNINRDNNMQSYILVQYSHQSSDIGTGQSSIQLQEQNLEQQQESEYN</sequence>
<dbReference type="Pfam" id="PF00069">
    <property type="entry name" value="Pkinase"/>
    <property type="match status" value="1"/>
</dbReference>
<dbReference type="PROSITE" id="PS50011">
    <property type="entry name" value="PROTEIN_KINASE_DOM"/>
    <property type="match status" value="1"/>
</dbReference>
<keyword evidence="4" id="KW-1185">Reference proteome</keyword>
<dbReference type="PROSITE" id="PS00108">
    <property type="entry name" value="PROTEIN_KINASE_ST"/>
    <property type="match status" value="1"/>
</dbReference>
<reference evidence="4" key="1">
    <citation type="journal article" date="2006" name="PLoS Biol.">
        <title>Macronuclear genome sequence of the ciliate Tetrahymena thermophila, a model eukaryote.</title>
        <authorList>
            <person name="Eisen J.A."/>
            <person name="Coyne R.S."/>
            <person name="Wu M."/>
            <person name="Wu D."/>
            <person name="Thiagarajan M."/>
            <person name="Wortman J.R."/>
            <person name="Badger J.H."/>
            <person name="Ren Q."/>
            <person name="Amedeo P."/>
            <person name="Jones K.M."/>
            <person name="Tallon L.J."/>
            <person name="Delcher A.L."/>
            <person name="Salzberg S.L."/>
            <person name="Silva J.C."/>
            <person name="Haas B.J."/>
            <person name="Majoros W.H."/>
            <person name="Farzad M."/>
            <person name="Carlton J.M."/>
            <person name="Smith R.K. Jr."/>
            <person name="Garg J."/>
            <person name="Pearlman R.E."/>
            <person name="Karrer K.M."/>
            <person name="Sun L."/>
            <person name="Manning G."/>
            <person name="Elde N.C."/>
            <person name="Turkewitz A.P."/>
            <person name="Asai D.J."/>
            <person name="Wilkes D.E."/>
            <person name="Wang Y."/>
            <person name="Cai H."/>
            <person name="Collins K."/>
            <person name="Stewart B.A."/>
            <person name="Lee S.R."/>
            <person name="Wilamowska K."/>
            <person name="Weinberg Z."/>
            <person name="Ruzzo W.L."/>
            <person name="Wloga D."/>
            <person name="Gaertig J."/>
            <person name="Frankel J."/>
            <person name="Tsao C.-C."/>
            <person name="Gorovsky M.A."/>
            <person name="Keeling P.J."/>
            <person name="Waller R.F."/>
            <person name="Patron N.J."/>
            <person name="Cherry J.M."/>
            <person name="Stover N.A."/>
            <person name="Krieger C.J."/>
            <person name="del Toro C."/>
            <person name="Ryder H.F."/>
            <person name="Williamson S.C."/>
            <person name="Barbeau R.A."/>
            <person name="Hamilton E.P."/>
            <person name="Orias E."/>
        </authorList>
    </citation>
    <scope>NUCLEOTIDE SEQUENCE [LARGE SCALE GENOMIC DNA]</scope>
    <source>
        <strain evidence="4">SB210</strain>
    </source>
</reference>
<dbReference type="Gene3D" id="1.10.510.10">
    <property type="entry name" value="Transferase(Phosphotransferase) domain 1"/>
    <property type="match status" value="1"/>
</dbReference>
<dbReference type="InParanoid" id="I7M2H6"/>
<dbReference type="eggNOG" id="KOG0580">
    <property type="taxonomic scope" value="Eukaryota"/>
</dbReference>
<dbReference type="KEGG" id="tet:TTHERM_00220790"/>
<dbReference type="PANTHER" id="PTHR24345">
    <property type="entry name" value="SERINE/THREONINE-PROTEIN KINASE PLK"/>
    <property type="match status" value="1"/>
</dbReference>
<dbReference type="EMBL" id="GG662621">
    <property type="protein sequence ID" value="EAS00406.1"/>
    <property type="molecule type" value="Genomic_DNA"/>
</dbReference>
<dbReference type="GO" id="GO:0004672">
    <property type="term" value="F:protein kinase activity"/>
    <property type="evidence" value="ECO:0007669"/>
    <property type="project" value="InterPro"/>
</dbReference>
<feature type="coiled-coil region" evidence="1">
    <location>
        <begin position="226"/>
        <end position="253"/>
    </location>
</feature>